<evidence type="ECO:0000313" key="6">
    <source>
        <dbReference type="Proteomes" id="UP000276215"/>
    </source>
</evidence>
<dbReference type="SUPFAM" id="SSF48403">
    <property type="entry name" value="Ankyrin repeat"/>
    <property type="match status" value="1"/>
</dbReference>
<keyword evidence="6" id="KW-1185">Reference proteome</keyword>
<accession>A0A3N4JEX9</accession>
<dbReference type="PROSITE" id="PS50297">
    <property type="entry name" value="ANK_REP_REGION"/>
    <property type="match status" value="1"/>
</dbReference>
<feature type="repeat" description="ANK" evidence="3">
    <location>
        <begin position="85"/>
        <end position="108"/>
    </location>
</feature>
<evidence type="ECO:0000256" key="2">
    <source>
        <dbReference type="ARBA" id="ARBA00023043"/>
    </source>
</evidence>
<keyword evidence="1" id="KW-0677">Repeat</keyword>
<name>A0A3N4JEX9_9PEZI</name>
<dbReference type="Gene3D" id="1.25.40.20">
    <property type="entry name" value="Ankyrin repeat-containing domain"/>
    <property type="match status" value="2"/>
</dbReference>
<keyword evidence="2 3" id="KW-0040">ANK repeat</keyword>
<gene>
    <name evidence="5" type="ORF">L873DRAFT_1635564</name>
</gene>
<dbReference type="STRING" id="1336337.A0A3N4JEX9"/>
<reference evidence="5 6" key="1">
    <citation type="journal article" date="2018" name="Nat. Ecol. Evol.">
        <title>Pezizomycetes genomes reveal the molecular basis of ectomycorrhizal truffle lifestyle.</title>
        <authorList>
            <person name="Murat C."/>
            <person name="Payen T."/>
            <person name="Noel B."/>
            <person name="Kuo A."/>
            <person name="Morin E."/>
            <person name="Chen J."/>
            <person name="Kohler A."/>
            <person name="Krizsan K."/>
            <person name="Balestrini R."/>
            <person name="Da Silva C."/>
            <person name="Montanini B."/>
            <person name="Hainaut M."/>
            <person name="Levati E."/>
            <person name="Barry K.W."/>
            <person name="Belfiori B."/>
            <person name="Cichocki N."/>
            <person name="Clum A."/>
            <person name="Dockter R.B."/>
            <person name="Fauchery L."/>
            <person name="Guy J."/>
            <person name="Iotti M."/>
            <person name="Le Tacon F."/>
            <person name="Lindquist E.A."/>
            <person name="Lipzen A."/>
            <person name="Malagnac F."/>
            <person name="Mello A."/>
            <person name="Molinier V."/>
            <person name="Miyauchi S."/>
            <person name="Poulain J."/>
            <person name="Riccioni C."/>
            <person name="Rubini A."/>
            <person name="Sitrit Y."/>
            <person name="Splivallo R."/>
            <person name="Traeger S."/>
            <person name="Wang M."/>
            <person name="Zifcakova L."/>
            <person name="Wipf D."/>
            <person name="Zambonelli A."/>
            <person name="Paolocci F."/>
            <person name="Nowrousian M."/>
            <person name="Ottonello S."/>
            <person name="Baldrian P."/>
            <person name="Spatafora J.W."/>
            <person name="Henrissat B."/>
            <person name="Nagy L.G."/>
            <person name="Aury J.M."/>
            <person name="Wincker P."/>
            <person name="Grigoriev I.V."/>
            <person name="Bonfante P."/>
            <person name="Martin F.M."/>
        </authorList>
    </citation>
    <scope>NUCLEOTIDE SEQUENCE [LARGE SCALE GENOMIC DNA]</scope>
    <source>
        <strain evidence="5 6">120613-1</strain>
    </source>
</reference>
<evidence type="ECO:0000256" key="1">
    <source>
        <dbReference type="ARBA" id="ARBA00022737"/>
    </source>
</evidence>
<feature type="non-terminal residue" evidence="5">
    <location>
        <position position="108"/>
    </location>
</feature>
<dbReference type="Pfam" id="PF12796">
    <property type="entry name" value="Ank_2"/>
    <property type="match status" value="1"/>
</dbReference>
<dbReference type="OrthoDB" id="366390at2759"/>
<feature type="repeat" description="ANK" evidence="3">
    <location>
        <begin position="12"/>
        <end position="47"/>
    </location>
</feature>
<dbReference type="PANTHER" id="PTHR24198:SF165">
    <property type="entry name" value="ANKYRIN REPEAT-CONTAINING PROTEIN-RELATED"/>
    <property type="match status" value="1"/>
</dbReference>
<dbReference type="InterPro" id="IPR002110">
    <property type="entry name" value="Ankyrin_rpt"/>
</dbReference>
<dbReference type="AlphaFoldDB" id="A0A3N4JEX9"/>
<dbReference type="EMBL" id="ML120411">
    <property type="protein sequence ID" value="RPA96826.1"/>
    <property type="molecule type" value="Genomic_DNA"/>
</dbReference>
<evidence type="ECO:0000256" key="4">
    <source>
        <dbReference type="SAM" id="MobiDB-lite"/>
    </source>
</evidence>
<dbReference type="InterPro" id="IPR036770">
    <property type="entry name" value="Ankyrin_rpt-contain_sf"/>
</dbReference>
<feature type="region of interest" description="Disordered" evidence="4">
    <location>
        <begin position="46"/>
        <end position="69"/>
    </location>
</feature>
<protein>
    <submittedName>
        <fullName evidence="5">Ankyrin</fullName>
    </submittedName>
</protein>
<evidence type="ECO:0000313" key="5">
    <source>
        <dbReference type="EMBL" id="RPA96826.1"/>
    </source>
</evidence>
<proteinExistence type="predicted"/>
<feature type="non-terminal residue" evidence="5">
    <location>
        <position position="1"/>
    </location>
</feature>
<organism evidence="5 6">
    <name type="scientific">Choiromyces venosus 120613-1</name>
    <dbReference type="NCBI Taxonomy" id="1336337"/>
    <lineage>
        <taxon>Eukaryota</taxon>
        <taxon>Fungi</taxon>
        <taxon>Dikarya</taxon>
        <taxon>Ascomycota</taxon>
        <taxon>Pezizomycotina</taxon>
        <taxon>Pezizomycetes</taxon>
        <taxon>Pezizales</taxon>
        <taxon>Tuberaceae</taxon>
        <taxon>Choiromyces</taxon>
    </lineage>
</organism>
<dbReference type="Proteomes" id="UP000276215">
    <property type="component" value="Unassembled WGS sequence"/>
</dbReference>
<sequence>DERIDANPIDNHGNTPLHLAAKGGHEYSEIVKIPLASARTNVNLADEDGQTPLHRMVRSSSSSSSSSRDVFCKKTKIDVAATDPEGRTALHVAAKRGNREVVVCLLER</sequence>
<dbReference type="PANTHER" id="PTHR24198">
    <property type="entry name" value="ANKYRIN REPEAT AND PROTEIN KINASE DOMAIN-CONTAINING PROTEIN"/>
    <property type="match status" value="1"/>
</dbReference>
<dbReference type="PROSITE" id="PS50088">
    <property type="entry name" value="ANK_REPEAT"/>
    <property type="match status" value="2"/>
</dbReference>
<evidence type="ECO:0000256" key="3">
    <source>
        <dbReference type="PROSITE-ProRule" id="PRU00023"/>
    </source>
</evidence>
<feature type="region of interest" description="Disordered" evidence="4">
    <location>
        <begin position="1"/>
        <end position="20"/>
    </location>
</feature>